<dbReference type="PANTHER" id="PTHR42852:SF18">
    <property type="entry name" value="CHROMOSOME UNDETERMINED SCAFFOLD_47, WHOLE GENOME SHOTGUN SEQUENCE"/>
    <property type="match status" value="1"/>
</dbReference>
<evidence type="ECO:0000313" key="4">
    <source>
        <dbReference type="Proteomes" id="UP000502699"/>
    </source>
</evidence>
<dbReference type="InterPro" id="IPR013766">
    <property type="entry name" value="Thioredoxin_domain"/>
</dbReference>
<dbReference type="InterPro" id="IPR013740">
    <property type="entry name" value="Redoxin"/>
</dbReference>
<dbReference type="EMBL" id="CP048029">
    <property type="protein sequence ID" value="QIK37535.1"/>
    <property type="molecule type" value="Genomic_DNA"/>
</dbReference>
<accession>A0A6G7VCC9</accession>
<dbReference type="Gene3D" id="3.40.30.10">
    <property type="entry name" value="Glutaredoxin"/>
    <property type="match status" value="1"/>
</dbReference>
<dbReference type="InterPro" id="IPR050553">
    <property type="entry name" value="Thioredoxin_ResA/DsbE_sf"/>
</dbReference>
<feature type="chain" id="PRO_5026293330" evidence="1">
    <location>
        <begin position="22"/>
        <end position="164"/>
    </location>
</feature>
<dbReference type="GO" id="GO:0016491">
    <property type="term" value="F:oxidoreductase activity"/>
    <property type="evidence" value="ECO:0007669"/>
    <property type="project" value="InterPro"/>
</dbReference>
<dbReference type="AlphaFoldDB" id="A0A6G7VCC9"/>
<dbReference type="CDD" id="cd02966">
    <property type="entry name" value="TlpA_like_family"/>
    <property type="match status" value="1"/>
</dbReference>
<evidence type="ECO:0000256" key="1">
    <source>
        <dbReference type="SAM" id="SignalP"/>
    </source>
</evidence>
<dbReference type="Pfam" id="PF08534">
    <property type="entry name" value="Redoxin"/>
    <property type="match status" value="1"/>
</dbReference>
<dbReference type="PROSITE" id="PS51352">
    <property type="entry name" value="THIOREDOXIN_2"/>
    <property type="match status" value="1"/>
</dbReference>
<dbReference type="PANTHER" id="PTHR42852">
    <property type="entry name" value="THIOL:DISULFIDE INTERCHANGE PROTEIN DSBE"/>
    <property type="match status" value="1"/>
</dbReference>
<dbReference type="Proteomes" id="UP000502699">
    <property type="component" value="Chromosome"/>
</dbReference>
<sequence>MKPRLSCLVLALVSLSWTAQGEELRPAPSCSIPALDGAAQIDPAAYKGQVVYLDFWASWCIPCAKSFPFMNELHAQLGRQGLQIIAINLDETQAEARGFLAKQPADFAIGLDPEGRCPRLYGVKGMPTSYLIDRRGNIRHVHRGFKTSDIAELRVKIDGLLAEP</sequence>
<dbReference type="KEGG" id="cjap:GWK36_05570"/>
<gene>
    <name evidence="3" type="ORF">GWK36_05570</name>
</gene>
<feature type="signal peptide" evidence="1">
    <location>
        <begin position="1"/>
        <end position="21"/>
    </location>
</feature>
<dbReference type="RefSeq" id="WP_166270301.1">
    <property type="nucleotide sequence ID" value="NZ_CP048029.1"/>
</dbReference>
<protein>
    <submittedName>
        <fullName evidence="3">TlpA family protein disulfide reductase</fullName>
    </submittedName>
</protein>
<keyword evidence="1" id="KW-0732">Signal</keyword>
<keyword evidence="4" id="KW-1185">Reference proteome</keyword>
<feature type="domain" description="Thioredoxin" evidence="2">
    <location>
        <begin position="21"/>
        <end position="162"/>
    </location>
</feature>
<proteinExistence type="predicted"/>
<dbReference type="SUPFAM" id="SSF52833">
    <property type="entry name" value="Thioredoxin-like"/>
    <property type="match status" value="1"/>
</dbReference>
<evidence type="ECO:0000313" key="3">
    <source>
        <dbReference type="EMBL" id="QIK37535.1"/>
    </source>
</evidence>
<organism evidence="3 4">
    <name type="scientific">Caldichromatium japonicum</name>
    <dbReference type="NCBI Taxonomy" id="2699430"/>
    <lineage>
        <taxon>Bacteria</taxon>
        <taxon>Pseudomonadati</taxon>
        <taxon>Pseudomonadota</taxon>
        <taxon>Gammaproteobacteria</taxon>
        <taxon>Chromatiales</taxon>
        <taxon>Chromatiaceae</taxon>
        <taxon>Caldichromatium</taxon>
    </lineage>
</organism>
<name>A0A6G7VCC9_9GAMM</name>
<reference evidence="4" key="1">
    <citation type="submission" date="2020-01" db="EMBL/GenBank/DDBJ databases">
        <title>Caldichromatium gen. nov., sp. nov., a thermophilic purple sulfur bacterium member of the family Chromatiaceae isolated from Nakabusa hot spring, Japan.</title>
        <authorList>
            <person name="Saini M.K."/>
            <person name="Hanada S."/>
            <person name="Tank M."/>
        </authorList>
    </citation>
    <scope>NUCLEOTIDE SEQUENCE [LARGE SCALE GENOMIC DNA]</scope>
    <source>
        <strain evidence="4">No.7</strain>
    </source>
</reference>
<evidence type="ECO:0000259" key="2">
    <source>
        <dbReference type="PROSITE" id="PS51352"/>
    </source>
</evidence>
<dbReference type="InterPro" id="IPR036249">
    <property type="entry name" value="Thioredoxin-like_sf"/>
</dbReference>